<feature type="compositionally biased region" description="Polar residues" evidence="6">
    <location>
        <begin position="126"/>
        <end position="135"/>
    </location>
</feature>
<gene>
    <name evidence="8" type="ORF">C8A00DRAFT_29145</name>
</gene>
<keyword evidence="5" id="KW-0539">Nucleus</keyword>
<dbReference type="PROSITE" id="PS00036">
    <property type="entry name" value="BZIP_BASIC"/>
    <property type="match status" value="1"/>
</dbReference>
<keyword evidence="2" id="KW-0805">Transcription regulation</keyword>
<evidence type="ECO:0000256" key="2">
    <source>
        <dbReference type="ARBA" id="ARBA00023015"/>
    </source>
</evidence>
<evidence type="ECO:0000256" key="6">
    <source>
        <dbReference type="SAM" id="MobiDB-lite"/>
    </source>
</evidence>
<dbReference type="InterPro" id="IPR046347">
    <property type="entry name" value="bZIP_sf"/>
</dbReference>
<feature type="compositionally biased region" description="Low complexity" evidence="6">
    <location>
        <begin position="156"/>
        <end position="168"/>
    </location>
</feature>
<evidence type="ECO:0000259" key="7">
    <source>
        <dbReference type="PROSITE" id="PS50217"/>
    </source>
</evidence>
<dbReference type="Pfam" id="PF07716">
    <property type="entry name" value="bZIP_2"/>
    <property type="match status" value="1"/>
</dbReference>
<name>A0AAN6VVA6_9PEZI</name>
<evidence type="ECO:0000256" key="4">
    <source>
        <dbReference type="ARBA" id="ARBA00023163"/>
    </source>
</evidence>
<comment type="subcellular location">
    <subcellularLocation>
        <location evidence="1">Nucleus</location>
    </subcellularLocation>
</comment>
<dbReference type="EMBL" id="MU856844">
    <property type="protein sequence ID" value="KAK4157917.1"/>
    <property type="molecule type" value="Genomic_DNA"/>
</dbReference>
<feature type="region of interest" description="Disordered" evidence="6">
    <location>
        <begin position="440"/>
        <end position="646"/>
    </location>
</feature>
<reference evidence="8" key="1">
    <citation type="journal article" date="2023" name="Mol. Phylogenet. Evol.">
        <title>Genome-scale phylogeny and comparative genomics of the fungal order Sordariales.</title>
        <authorList>
            <person name="Hensen N."/>
            <person name="Bonometti L."/>
            <person name="Westerberg I."/>
            <person name="Brannstrom I.O."/>
            <person name="Guillou S."/>
            <person name="Cros-Aarteil S."/>
            <person name="Calhoun S."/>
            <person name="Haridas S."/>
            <person name="Kuo A."/>
            <person name="Mondo S."/>
            <person name="Pangilinan J."/>
            <person name="Riley R."/>
            <person name="LaButti K."/>
            <person name="Andreopoulos B."/>
            <person name="Lipzen A."/>
            <person name="Chen C."/>
            <person name="Yan M."/>
            <person name="Daum C."/>
            <person name="Ng V."/>
            <person name="Clum A."/>
            <person name="Steindorff A."/>
            <person name="Ohm R.A."/>
            <person name="Martin F."/>
            <person name="Silar P."/>
            <person name="Natvig D.O."/>
            <person name="Lalanne C."/>
            <person name="Gautier V."/>
            <person name="Ament-Velasquez S.L."/>
            <person name="Kruys A."/>
            <person name="Hutchinson M.I."/>
            <person name="Powell A.J."/>
            <person name="Barry K."/>
            <person name="Miller A.N."/>
            <person name="Grigoriev I.V."/>
            <person name="Debuchy R."/>
            <person name="Gladieux P."/>
            <person name="Hiltunen Thoren M."/>
            <person name="Johannesson H."/>
        </authorList>
    </citation>
    <scope>NUCLEOTIDE SEQUENCE</scope>
    <source>
        <strain evidence="8">CBS 538.74</strain>
    </source>
</reference>
<feature type="compositionally biased region" description="Polar residues" evidence="6">
    <location>
        <begin position="536"/>
        <end position="551"/>
    </location>
</feature>
<sequence>MSQGGSAPRSTSSHSSRSPATATDSTSSPPLQRSRAAQDDHPRPQQPLRHAGGFAPALGDGAGQQPGNWAAGRRDILNPAGPPHGNVSGYSPAFSQPPPARGSPQPVMGAGQHGTHGSPSRPFAYQATTPRTANQTIPPTTSSPASRPTSADRGSPHAAHPYPMAAAARRILTPKSPRAAGLSRAAMRTLEAQHHHHGASLPPISRGIISVYDAHTHGNGPSPLGAPPQFHSSSAPGWGPVAPSPTRSASGLAQSLSQHSLAHEFPSAPPPQPSPQSGSRKREHDGRPALPMSGPPFAAPIPASHPYGGTMGMFGDPRWGPGPLSSMSSGAAMNFPMTEGQPVLAITPQHGEEILVPVDVHQGSKHSDQKRQRNAGASARFRQRKKEREKEQQEELAKLESEKRELEDQVDELAKRCQDLQVQRDFYHGRRDYLLNIVSQLPGGKPWADQEPPSPTLRTIGASFAPPPDSGSAAMAPRQPPPPPPPHAHIQQPQHYPAPFHQSLAHPQPQPHPRSSSYGDPSTLEPPARRRRTDSEPQLSTTSYSLMTTASLPPITGPPTQSFGIPPSPHVTPPPPPGTARLPPLRFDQARTPSITPPLLRAGVPPPPQTMPPQSAASPYVTSRPLPYETGWAADPRPHTEGGGPR</sequence>
<dbReference type="GO" id="GO:0005634">
    <property type="term" value="C:nucleus"/>
    <property type="evidence" value="ECO:0007669"/>
    <property type="project" value="UniProtKB-SubCell"/>
</dbReference>
<feature type="compositionally biased region" description="Basic and acidic residues" evidence="6">
    <location>
        <begin position="386"/>
        <end position="411"/>
    </location>
</feature>
<keyword evidence="9" id="KW-1185">Reference proteome</keyword>
<evidence type="ECO:0000256" key="5">
    <source>
        <dbReference type="ARBA" id="ARBA00023242"/>
    </source>
</evidence>
<organism evidence="8 9">
    <name type="scientific">Chaetomidium leptoderma</name>
    <dbReference type="NCBI Taxonomy" id="669021"/>
    <lineage>
        <taxon>Eukaryota</taxon>
        <taxon>Fungi</taxon>
        <taxon>Dikarya</taxon>
        <taxon>Ascomycota</taxon>
        <taxon>Pezizomycotina</taxon>
        <taxon>Sordariomycetes</taxon>
        <taxon>Sordariomycetidae</taxon>
        <taxon>Sordariales</taxon>
        <taxon>Chaetomiaceae</taxon>
        <taxon>Chaetomidium</taxon>
    </lineage>
</organism>
<dbReference type="PANTHER" id="PTHR13044">
    <property type="entry name" value="ACTIVATING TRANSCRIPTION FACTOR ATF 4/5"/>
    <property type="match status" value="1"/>
</dbReference>
<dbReference type="GO" id="GO:0000977">
    <property type="term" value="F:RNA polymerase II transcription regulatory region sequence-specific DNA binding"/>
    <property type="evidence" value="ECO:0007669"/>
    <property type="project" value="TreeGrafter"/>
</dbReference>
<feature type="region of interest" description="Disordered" evidence="6">
    <location>
        <begin position="361"/>
        <end position="411"/>
    </location>
</feature>
<dbReference type="Proteomes" id="UP001302745">
    <property type="component" value="Unassembled WGS sequence"/>
</dbReference>
<feature type="compositionally biased region" description="Low complexity" evidence="6">
    <location>
        <begin position="136"/>
        <end position="149"/>
    </location>
</feature>
<reference evidence="8" key="2">
    <citation type="submission" date="2023-05" db="EMBL/GenBank/DDBJ databases">
        <authorList>
            <consortium name="Lawrence Berkeley National Laboratory"/>
            <person name="Steindorff A."/>
            <person name="Hensen N."/>
            <person name="Bonometti L."/>
            <person name="Westerberg I."/>
            <person name="Brannstrom I.O."/>
            <person name="Guillou S."/>
            <person name="Cros-Aarteil S."/>
            <person name="Calhoun S."/>
            <person name="Haridas S."/>
            <person name="Kuo A."/>
            <person name="Mondo S."/>
            <person name="Pangilinan J."/>
            <person name="Riley R."/>
            <person name="Labutti K."/>
            <person name="Andreopoulos B."/>
            <person name="Lipzen A."/>
            <person name="Chen C."/>
            <person name="Yanf M."/>
            <person name="Daum C."/>
            <person name="Ng V."/>
            <person name="Clum A."/>
            <person name="Ohm R."/>
            <person name="Martin F."/>
            <person name="Silar P."/>
            <person name="Natvig D."/>
            <person name="Lalanne C."/>
            <person name="Gautier V."/>
            <person name="Ament-Velasquez S.L."/>
            <person name="Kruys A."/>
            <person name="Hutchinson M.I."/>
            <person name="Powell A.J."/>
            <person name="Barry K."/>
            <person name="Miller A.N."/>
            <person name="Grigoriev I.V."/>
            <person name="Debuchy R."/>
            <person name="Gladieux P."/>
            <person name="Thoren M.H."/>
            <person name="Johannesson H."/>
        </authorList>
    </citation>
    <scope>NUCLEOTIDE SEQUENCE</scope>
    <source>
        <strain evidence="8">CBS 538.74</strain>
    </source>
</reference>
<feature type="compositionally biased region" description="Pro residues" evidence="6">
    <location>
        <begin position="566"/>
        <end position="578"/>
    </location>
</feature>
<keyword evidence="4" id="KW-0804">Transcription</keyword>
<keyword evidence="3" id="KW-0238">DNA-binding</keyword>
<accession>A0AAN6VVA6</accession>
<dbReference type="GO" id="GO:0001228">
    <property type="term" value="F:DNA-binding transcription activator activity, RNA polymerase II-specific"/>
    <property type="evidence" value="ECO:0007669"/>
    <property type="project" value="TreeGrafter"/>
</dbReference>
<feature type="compositionally biased region" description="Polar residues" evidence="6">
    <location>
        <begin position="245"/>
        <end position="260"/>
    </location>
</feature>
<dbReference type="PROSITE" id="PS50217">
    <property type="entry name" value="BZIP"/>
    <property type="match status" value="1"/>
</dbReference>
<protein>
    <recommendedName>
        <fullName evidence="7">BZIP domain-containing protein</fullName>
    </recommendedName>
</protein>
<evidence type="ECO:0000256" key="3">
    <source>
        <dbReference type="ARBA" id="ARBA00023125"/>
    </source>
</evidence>
<dbReference type="PANTHER" id="PTHR13044:SF14">
    <property type="entry name" value="CRYPTOCEPHAL, ISOFORM A"/>
    <property type="match status" value="1"/>
</dbReference>
<feature type="region of interest" description="Disordered" evidence="6">
    <location>
        <begin position="1"/>
        <end position="304"/>
    </location>
</feature>
<dbReference type="InterPro" id="IPR004827">
    <property type="entry name" value="bZIP"/>
</dbReference>
<feature type="compositionally biased region" description="Low complexity" evidence="6">
    <location>
        <begin position="1"/>
        <end position="30"/>
    </location>
</feature>
<evidence type="ECO:0000313" key="8">
    <source>
        <dbReference type="EMBL" id="KAK4157917.1"/>
    </source>
</evidence>
<evidence type="ECO:0000256" key="1">
    <source>
        <dbReference type="ARBA" id="ARBA00004123"/>
    </source>
</evidence>
<feature type="domain" description="BZIP" evidence="7">
    <location>
        <begin position="364"/>
        <end position="421"/>
    </location>
</feature>
<feature type="compositionally biased region" description="Low complexity" evidence="6">
    <location>
        <begin position="488"/>
        <end position="499"/>
    </location>
</feature>
<feature type="compositionally biased region" description="Pro residues" evidence="6">
    <location>
        <begin position="478"/>
        <end position="487"/>
    </location>
</feature>
<comment type="caution">
    <text evidence="8">The sequence shown here is derived from an EMBL/GenBank/DDBJ whole genome shotgun (WGS) entry which is preliminary data.</text>
</comment>
<evidence type="ECO:0000313" key="9">
    <source>
        <dbReference type="Proteomes" id="UP001302745"/>
    </source>
</evidence>
<dbReference type="AlphaFoldDB" id="A0AAN6VVA6"/>
<dbReference type="SUPFAM" id="SSF57959">
    <property type="entry name" value="Leucine zipper domain"/>
    <property type="match status" value="1"/>
</dbReference>
<dbReference type="Gene3D" id="1.20.5.170">
    <property type="match status" value="1"/>
</dbReference>
<proteinExistence type="predicted"/>